<feature type="compositionally biased region" description="Polar residues" evidence="2">
    <location>
        <begin position="1226"/>
        <end position="1248"/>
    </location>
</feature>
<feature type="region of interest" description="Disordered" evidence="2">
    <location>
        <begin position="1409"/>
        <end position="1512"/>
    </location>
</feature>
<feature type="compositionally biased region" description="Polar residues" evidence="2">
    <location>
        <begin position="1435"/>
        <end position="1451"/>
    </location>
</feature>
<reference evidence="3 4" key="1">
    <citation type="journal article" date="2016" name="Genome Biol. Evol.">
        <title>Divergent and convergent evolution of fungal pathogenicity.</title>
        <authorList>
            <person name="Shang Y."/>
            <person name="Xiao G."/>
            <person name="Zheng P."/>
            <person name="Cen K."/>
            <person name="Zhan S."/>
            <person name="Wang C."/>
        </authorList>
    </citation>
    <scope>NUCLEOTIDE SEQUENCE [LARGE SCALE GENOMIC DNA]</scope>
    <source>
        <strain evidence="3 4">ARSEF 7405</strain>
    </source>
</reference>
<feature type="compositionally biased region" description="Low complexity" evidence="2">
    <location>
        <begin position="160"/>
        <end position="175"/>
    </location>
</feature>
<accession>A0A167XF86</accession>
<feature type="compositionally biased region" description="Low complexity" evidence="2">
    <location>
        <begin position="1212"/>
        <end position="1223"/>
    </location>
</feature>
<dbReference type="InterPro" id="IPR049150">
    <property type="entry name" value="EFR3_HEAT-like_rpt"/>
</dbReference>
<dbReference type="PANTHER" id="PTHR47766:SF1">
    <property type="entry name" value="PROTEIN EFR3"/>
    <property type="match status" value="1"/>
</dbReference>
<dbReference type="GO" id="GO:0072659">
    <property type="term" value="P:protein localization to plasma membrane"/>
    <property type="evidence" value="ECO:0007669"/>
    <property type="project" value="InterPro"/>
</dbReference>
<comment type="caution">
    <text evidence="3">The sequence shown here is derived from an EMBL/GenBank/DDBJ whole genome shotgun (WGS) entry which is preliminary data.</text>
</comment>
<feature type="region of interest" description="Disordered" evidence="2">
    <location>
        <begin position="156"/>
        <end position="175"/>
    </location>
</feature>
<dbReference type="Pfam" id="PF21072">
    <property type="entry name" value="EFR3"/>
    <property type="match status" value="1"/>
</dbReference>
<proteinExistence type="inferred from homology"/>
<dbReference type="VEuPathDB" id="FungiDB:AAP_03961"/>
<evidence type="ECO:0000313" key="3">
    <source>
        <dbReference type="EMBL" id="KZZ90011.1"/>
    </source>
</evidence>
<evidence type="ECO:0000256" key="2">
    <source>
        <dbReference type="SAM" id="MobiDB-lite"/>
    </source>
</evidence>
<feature type="region of interest" description="Disordered" evidence="2">
    <location>
        <begin position="605"/>
        <end position="629"/>
    </location>
</feature>
<comment type="similarity">
    <text evidence="1">Belongs to the EFR3 family.</text>
</comment>
<dbReference type="OrthoDB" id="19232at2759"/>
<organism evidence="3 4">
    <name type="scientific">Ascosphaera apis ARSEF 7405</name>
    <dbReference type="NCBI Taxonomy" id="392613"/>
    <lineage>
        <taxon>Eukaryota</taxon>
        <taxon>Fungi</taxon>
        <taxon>Dikarya</taxon>
        <taxon>Ascomycota</taxon>
        <taxon>Pezizomycotina</taxon>
        <taxon>Eurotiomycetes</taxon>
        <taxon>Eurotiomycetidae</taxon>
        <taxon>Onygenales</taxon>
        <taxon>Ascosphaeraceae</taxon>
        <taxon>Ascosphaera</taxon>
    </lineage>
</organism>
<sequence>MDAVRQSCRPKHQILILKCYPKSQKGALDVRPNASELSYLLYYASTRRSKVQKVGAFLEKRTARDVWRGKTGNVVVTLHILEALIEKCPSDLPLYADSVLTILHTVLNSHDLSLIEETIAPFSAFCRFQDSNILAAEHSFVNHYREVVRTYASFASGDPASSTTTTTNSNSNSASSLSTTLRWKTAGLRAIQAVVGADVLGADAMNQLEIVLPPLLDNIYAYSFSSDNNHTFTNEKDNSHITQARIRALEEAERELSTAANRKSINTIDSADAIDAATADLAATASANVQGEAANAEKALHDLAANANGTDDADKTAETAVRALALGCLQKIFASGSNTAQIKNSTAYILRFIVARQPDWTTTNNSAMNTMTTNSTAVSTITAATGRPTSFASESVAGCSWGRHLLAIIARSTPVQNRFIILLAAMESLLNTPMSTRKMPAQLMLASLIDGLLSGPNNLIGLSVMDVLIGLLQHLLLLLRVTSGKTKRVLHRQTTSGFVRHSLTGVDGDGLVKEKGGVQGAARKRTGTIKGEPHGRSKSIALTDEDAISDPERRAELANLLQLCIGHLATHIYYADQVSDIITMILSRIKPTSSVIDLSDSTADANAQADKGPKESTGTAADITTNGTATPDLDQERLFSFPEAQISALRSVKNVLSIANAHSTLTHSALPLSSSVGPNHTAPHESRNKVSIAAWEDTQWMLRDTDIGVQIGYIDALVTWLATETTPEDLRVVEPRKKAGTATNTTANSPALNPVAASVIRPITANPSTTANGYGNNPTDSSERLYRSIANTVTTAHRGHAAVVASQFLAQLHVAVYDSASISGDGDVIEEANILRLHLVLATLIDKLGVNAIRHALPMIMRLQEDIVVSGNSNGINEDGATATHTNNAAKAVAGSLVHGCLLAIVQRFELYGSPIGREITAEIERRKSEGGWIRGVSIPPLNLAEIDNLAKKEGEKGPSALNTPETATFNPFFNVIGLVDLIEESYNNAANQSYHMSSLDGSALGRPSTSASTHSKAWQQAYHAFAQTQPLPASVKDSMVMPWTRDSALAAIDASDLDTIPSLSGSRTNTNLGLSTGPGRSYVADALGHRNGASSSASIKRARAGTTYTSTEVPSMKPETKPEGSIRDGHIARRSVSLRNGKPGSSTDLTRRGSVPDNHRLSVGTTNTIRMNELRRVLSVVNSGSQDRNAIARRHQSSVPGSNLGARRESSSLSSTYSDHPSLISAHSNLPPTSYNDRQFNGDALQTINSVPPVPPIPSDYNTPNASQSSISRPSTARAPHTSTSLVPPQQVKSRSHTFTGTAASNPSSPPKPGNGTSIRTATQRAPIPVPDDKFVYPRTRHSNSIRSDRTVSLGRRADVERLINGLLDHANFSDSGDPFDCDSSSNHHTLPAHFRQRAVSQRPAINTTSLGNVNGSAPTTPITKPSPGKSTPGIETSPGSDAGPNATTPGSGGGKSGMSSFFHDDADFHLSTPPGAMSPQQQREQRAALLAGLGSGLGSSNRDNIVRPPY</sequence>
<feature type="compositionally biased region" description="Basic and acidic residues" evidence="2">
    <location>
        <begin position="1119"/>
        <end position="1132"/>
    </location>
</feature>
<dbReference type="Proteomes" id="UP000242877">
    <property type="component" value="Unassembled WGS sequence"/>
</dbReference>
<name>A0A167XF86_9EURO</name>
<feature type="compositionally biased region" description="Polar residues" evidence="2">
    <location>
        <begin position="1261"/>
        <end position="1302"/>
    </location>
</feature>
<dbReference type="EMBL" id="AZGZ01000018">
    <property type="protein sequence ID" value="KZZ90011.1"/>
    <property type="molecule type" value="Genomic_DNA"/>
</dbReference>
<dbReference type="InterPro" id="IPR039786">
    <property type="entry name" value="EFR3"/>
</dbReference>
<dbReference type="GO" id="GO:0005886">
    <property type="term" value="C:plasma membrane"/>
    <property type="evidence" value="ECO:0007669"/>
    <property type="project" value="TreeGrafter"/>
</dbReference>
<gene>
    <name evidence="3" type="ORF">AAP_03961</name>
</gene>
<evidence type="ECO:0000313" key="4">
    <source>
        <dbReference type="Proteomes" id="UP000242877"/>
    </source>
</evidence>
<evidence type="ECO:0000256" key="1">
    <source>
        <dbReference type="ARBA" id="ARBA00010216"/>
    </source>
</evidence>
<dbReference type="PANTHER" id="PTHR47766">
    <property type="entry name" value="PROTEIN EFR3"/>
    <property type="match status" value="1"/>
</dbReference>
<feature type="compositionally biased region" description="Polar residues" evidence="2">
    <location>
        <begin position="1409"/>
        <end position="1425"/>
    </location>
</feature>
<feature type="compositionally biased region" description="Polar residues" evidence="2">
    <location>
        <begin position="616"/>
        <end position="629"/>
    </location>
</feature>
<protein>
    <submittedName>
        <fullName evidence="3">Protein EFR3</fullName>
    </submittedName>
</protein>
<feature type="region of interest" description="Disordered" evidence="2">
    <location>
        <begin position="1092"/>
        <end position="1168"/>
    </location>
</feature>
<feature type="region of interest" description="Disordered" evidence="2">
    <location>
        <begin position="1185"/>
        <end position="1351"/>
    </location>
</feature>
<keyword evidence="4" id="KW-1185">Reference proteome</keyword>